<comment type="caution">
    <text evidence="1">The sequence shown here is derived from an EMBL/GenBank/DDBJ whole genome shotgun (WGS) entry which is preliminary data.</text>
</comment>
<reference evidence="1" key="1">
    <citation type="submission" date="2018-11" db="EMBL/GenBank/DDBJ databases">
        <authorList>
            <consortium name="Pathogen Informatics"/>
        </authorList>
    </citation>
    <scope>NUCLEOTIDE SEQUENCE</scope>
</reference>
<feature type="non-terminal residue" evidence="1">
    <location>
        <position position="1"/>
    </location>
</feature>
<dbReference type="Proteomes" id="UP000784294">
    <property type="component" value="Unassembled WGS sequence"/>
</dbReference>
<accession>A0A448WZI3</accession>
<gene>
    <name evidence="1" type="ORF">PXEA_LOCUS17498</name>
</gene>
<proteinExistence type="predicted"/>
<evidence type="ECO:0000313" key="1">
    <source>
        <dbReference type="EMBL" id="VEL24058.1"/>
    </source>
</evidence>
<keyword evidence="2" id="KW-1185">Reference proteome</keyword>
<dbReference type="EMBL" id="CAAALY010065581">
    <property type="protein sequence ID" value="VEL24058.1"/>
    <property type="molecule type" value="Genomic_DNA"/>
</dbReference>
<dbReference type="AlphaFoldDB" id="A0A448WZI3"/>
<sequence>MKRGGGCCVKRVAVSLPYSFVYTTTQQSVEQNNSRLVCGEANRQLPLHGGRKDTLQPLVQSPFGAHDNSTQQHKLRSLTTVSYDAIRSGRRLISLPARGQHRKGCHSLVETDKAIKRIKKPNFSSPPSRLHNSETSQARLGQACGPEPIQSVSTGSLNMRLVPMSHTTVGPIGASVPNTFATRIGPYPLPMLPH</sequence>
<name>A0A448WZI3_9PLAT</name>
<evidence type="ECO:0000313" key="2">
    <source>
        <dbReference type="Proteomes" id="UP000784294"/>
    </source>
</evidence>
<protein>
    <submittedName>
        <fullName evidence="1">Uncharacterized protein</fullName>
    </submittedName>
</protein>
<organism evidence="1 2">
    <name type="scientific">Protopolystoma xenopodis</name>
    <dbReference type="NCBI Taxonomy" id="117903"/>
    <lineage>
        <taxon>Eukaryota</taxon>
        <taxon>Metazoa</taxon>
        <taxon>Spiralia</taxon>
        <taxon>Lophotrochozoa</taxon>
        <taxon>Platyhelminthes</taxon>
        <taxon>Monogenea</taxon>
        <taxon>Polyopisthocotylea</taxon>
        <taxon>Polystomatidea</taxon>
        <taxon>Polystomatidae</taxon>
        <taxon>Protopolystoma</taxon>
    </lineage>
</organism>